<dbReference type="AlphaFoldDB" id="A0ABD6F0T2"/>
<gene>
    <name evidence="2" type="ORF">AB6A40_009912</name>
</gene>
<keyword evidence="1" id="KW-0732">Signal</keyword>
<sequence>MDSLCYSRIYILLQLCLSTEAFGSTQSPNHNTDNIEVSSDHREQSEVILQGPLHKSNVDNTEDLMRHRYFNVLKDENSARNPHFQNIIQKNSFQATGTNNRFNKVVLEGLLETLRRMEQEDFYRKQQFGL</sequence>
<organism evidence="2 3">
    <name type="scientific">Gnathostoma spinigerum</name>
    <dbReference type="NCBI Taxonomy" id="75299"/>
    <lineage>
        <taxon>Eukaryota</taxon>
        <taxon>Metazoa</taxon>
        <taxon>Ecdysozoa</taxon>
        <taxon>Nematoda</taxon>
        <taxon>Chromadorea</taxon>
        <taxon>Rhabditida</taxon>
        <taxon>Spirurina</taxon>
        <taxon>Gnathostomatomorpha</taxon>
        <taxon>Gnathostomatoidea</taxon>
        <taxon>Gnathostomatidae</taxon>
        <taxon>Gnathostoma</taxon>
    </lineage>
</organism>
<feature type="chain" id="PRO_5044745689" evidence="1">
    <location>
        <begin position="24"/>
        <end position="130"/>
    </location>
</feature>
<protein>
    <submittedName>
        <fullName evidence="2">Uncharacterized protein</fullName>
    </submittedName>
</protein>
<dbReference type="Proteomes" id="UP001608902">
    <property type="component" value="Unassembled WGS sequence"/>
</dbReference>
<reference evidence="2 3" key="1">
    <citation type="submission" date="2024-08" db="EMBL/GenBank/DDBJ databases">
        <title>Gnathostoma spinigerum genome.</title>
        <authorList>
            <person name="Gonzalez-Bertolin B."/>
            <person name="Monzon S."/>
            <person name="Zaballos A."/>
            <person name="Jimenez P."/>
            <person name="Dekumyoy P."/>
            <person name="Varona S."/>
            <person name="Cuesta I."/>
            <person name="Sumanam S."/>
            <person name="Adisakwattana P."/>
            <person name="Gasser R.B."/>
            <person name="Hernandez-Gonzalez A."/>
            <person name="Young N.D."/>
            <person name="Perteguer M.J."/>
        </authorList>
    </citation>
    <scope>NUCLEOTIDE SEQUENCE [LARGE SCALE GENOMIC DNA]</scope>
    <source>
        <strain evidence="2">AL3</strain>
        <tissue evidence="2">Liver</tissue>
    </source>
</reference>
<proteinExistence type="predicted"/>
<feature type="signal peptide" evidence="1">
    <location>
        <begin position="1"/>
        <end position="23"/>
    </location>
</feature>
<dbReference type="EMBL" id="JBGFUD010011432">
    <property type="protein sequence ID" value="MFH4983203.1"/>
    <property type="molecule type" value="Genomic_DNA"/>
</dbReference>
<accession>A0ABD6F0T2</accession>
<evidence type="ECO:0000313" key="3">
    <source>
        <dbReference type="Proteomes" id="UP001608902"/>
    </source>
</evidence>
<name>A0ABD6F0T2_9BILA</name>
<comment type="caution">
    <text evidence="2">The sequence shown here is derived from an EMBL/GenBank/DDBJ whole genome shotgun (WGS) entry which is preliminary data.</text>
</comment>
<evidence type="ECO:0000313" key="2">
    <source>
        <dbReference type="EMBL" id="MFH4983203.1"/>
    </source>
</evidence>
<keyword evidence="3" id="KW-1185">Reference proteome</keyword>
<evidence type="ECO:0000256" key="1">
    <source>
        <dbReference type="SAM" id="SignalP"/>
    </source>
</evidence>